<dbReference type="AlphaFoldDB" id="A0A369C2M7"/>
<evidence type="ECO:0000313" key="9">
    <source>
        <dbReference type="EMBL" id="RCX26134.1"/>
    </source>
</evidence>
<feature type="transmembrane region" description="Helical" evidence="7">
    <location>
        <begin position="201"/>
        <end position="221"/>
    </location>
</feature>
<dbReference type="OrthoDB" id="145485at2"/>
<evidence type="ECO:0000256" key="2">
    <source>
        <dbReference type="ARBA" id="ARBA00022475"/>
    </source>
</evidence>
<feature type="region of interest" description="Disordered" evidence="6">
    <location>
        <begin position="1"/>
        <end position="27"/>
    </location>
</feature>
<proteinExistence type="predicted"/>
<dbReference type="Pfam" id="PF09924">
    <property type="entry name" value="LPG_synthase_C"/>
    <property type="match status" value="1"/>
</dbReference>
<dbReference type="GO" id="GO:0055091">
    <property type="term" value="P:phospholipid homeostasis"/>
    <property type="evidence" value="ECO:0007669"/>
    <property type="project" value="TreeGrafter"/>
</dbReference>
<evidence type="ECO:0000256" key="4">
    <source>
        <dbReference type="ARBA" id="ARBA00022989"/>
    </source>
</evidence>
<dbReference type="InterPro" id="IPR024320">
    <property type="entry name" value="LPG_synthase_C"/>
</dbReference>
<feature type="compositionally biased region" description="Pro residues" evidence="6">
    <location>
        <begin position="1"/>
        <end position="12"/>
    </location>
</feature>
<dbReference type="Proteomes" id="UP000252707">
    <property type="component" value="Unassembled WGS sequence"/>
</dbReference>
<evidence type="ECO:0000256" key="3">
    <source>
        <dbReference type="ARBA" id="ARBA00022692"/>
    </source>
</evidence>
<evidence type="ECO:0000259" key="8">
    <source>
        <dbReference type="Pfam" id="PF09924"/>
    </source>
</evidence>
<evidence type="ECO:0000313" key="10">
    <source>
        <dbReference type="Proteomes" id="UP000252707"/>
    </source>
</evidence>
<dbReference type="RefSeq" id="WP_114280819.1">
    <property type="nucleotide sequence ID" value="NZ_QPJY01000011.1"/>
</dbReference>
<reference evidence="9 10" key="1">
    <citation type="submission" date="2018-07" db="EMBL/GenBank/DDBJ databases">
        <title>Genomic Encyclopedia of Type Strains, Phase IV (KMG-IV): sequencing the most valuable type-strain genomes for metagenomic binning, comparative biology and taxonomic classification.</title>
        <authorList>
            <person name="Goeker M."/>
        </authorList>
    </citation>
    <scope>NUCLEOTIDE SEQUENCE [LARGE SCALE GENOMIC DNA]</scope>
    <source>
        <strain evidence="9 10">DSM 26407</strain>
    </source>
</reference>
<dbReference type="InterPro" id="IPR016181">
    <property type="entry name" value="Acyl_CoA_acyltransferase"/>
</dbReference>
<feature type="transmembrane region" description="Helical" evidence="7">
    <location>
        <begin position="121"/>
        <end position="140"/>
    </location>
</feature>
<dbReference type="EMBL" id="QPJY01000011">
    <property type="protein sequence ID" value="RCX26134.1"/>
    <property type="molecule type" value="Genomic_DNA"/>
</dbReference>
<evidence type="ECO:0000256" key="1">
    <source>
        <dbReference type="ARBA" id="ARBA00004651"/>
    </source>
</evidence>
<comment type="subcellular location">
    <subcellularLocation>
        <location evidence="1">Cell membrane</location>
        <topology evidence="1">Multi-pass membrane protein</topology>
    </subcellularLocation>
</comment>
<dbReference type="InterPro" id="IPR051211">
    <property type="entry name" value="PG_lysyltransferase"/>
</dbReference>
<name>A0A369C2M7_9GAMM</name>
<feature type="transmembrane region" description="Helical" evidence="7">
    <location>
        <begin position="95"/>
        <end position="114"/>
    </location>
</feature>
<keyword evidence="10" id="KW-1185">Reference proteome</keyword>
<organism evidence="9 10">
    <name type="scientific">Thioalbus denitrificans</name>
    <dbReference type="NCBI Taxonomy" id="547122"/>
    <lineage>
        <taxon>Bacteria</taxon>
        <taxon>Pseudomonadati</taxon>
        <taxon>Pseudomonadota</taxon>
        <taxon>Gammaproteobacteria</taxon>
        <taxon>Chromatiales</taxon>
        <taxon>Ectothiorhodospiraceae</taxon>
        <taxon>Thioalbus</taxon>
    </lineage>
</organism>
<evidence type="ECO:0000256" key="6">
    <source>
        <dbReference type="SAM" id="MobiDB-lite"/>
    </source>
</evidence>
<evidence type="ECO:0000256" key="7">
    <source>
        <dbReference type="SAM" id="Phobius"/>
    </source>
</evidence>
<dbReference type="SUPFAM" id="SSF55729">
    <property type="entry name" value="Acyl-CoA N-acyltransferases (Nat)"/>
    <property type="match status" value="1"/>
</dbReference>
<comment type="caution">
    <text evidence="9">The sequence shown here is derived from an EMBL/GenBank/DDBJ whole genome shotgun (WGS) entry which is preliminary data.</text>
</comment>
<dbReference type="PANTHER" id="PTHR34697:SF2">
    <property type="entry name" value="PHOSPHATIDYLGLYCEROL LYSYLTRANSFERASE"/>
    <property type="match status" value="1"/>
</dbReference>
<feature type="transmembrane region" description="Helical" evidence="7">
    <location>
        <begin position="46"/>
        <end position="75"/>
    </location>
</feature>
<feature type="domain" description="Phosphatidylglycerol lysyltransferase C-terminal" evidence="8">
    <location>
        <begin position="240"/>
        <end position="535"/>
    </location>
</feature>
<sequence>MTNLTPPPPPRPGTETPSSPRAASHRPAAGARGFRLRALPRRALPALFPVALSIRAVALLTFCAGAVLLISAAFPGVAGRLALLREYLPLPAVEGAHLLSVSAGVALLALARGIAGRVRGAYRLALPLLLAGALFTFLKGLDYEEALFLLGVAALLHLQRGRFDRHSYPLFSRRSLLWGAAAIAGLTVYAALTFRLNGTHFLRPLAAAVIGFLGLLGWAWFRLPRPPLSPPAADELDAARRLIRAHGGNRFAHILFSGDKYLFHGGDGEALIQYAPVRGSLVALGDPLGDAEEFPGLVLEFRDFADRYGLNSVFYEVSERHLHLYHDAGLALFKLGEAARVPVAGFTLAGRRHGSLRSSVNRARGEGARFELWQPPFAESAWAELERVSRAWLAGRHGHEQGFSLGRFERGYLELGPVAVVSVAGRIAAFASLGCDYGGREALAFDLMRLSPDAPPGVMELLLVELLGVAGQRGYRYLDLGVAPLSGVGRNRFARRGERMARLLYEYGNQFYAYQGLRRFKQKFDPIWEGVYLAYPPLAPLPGLLLDVSALIAGGYRRVLLRRS</sequence>
<dbReference type="GO" id="GO:0005886">
    <property type="term" value="C:plasma membrane"/>
    <property type="evidence" value="ECO:0007669"/>
    <property type="project" value="UniProtKB-SubCell"/>
</dbReference>
<protein>
    <submittedName>
        <fullName evidence="9">Lysylphosphatidylglycerol synthetase-like protein (DUF2156 family)</fullName>
    </submittedName>
</protein>
<keyword evidence="5 7" id="KW-0472">Membrane</keyword>
<gene>
    <name evidence="9" type="ORF">DFQ59_1118</name>
</gene>
<dbReference type="PANTHER" id="PTHR34697">
    <property type="entry name" value="PHOSPHATIDYLGLYCEROL LYSYLTRANSFERASE"/>
    <property type="match status" value="1"/>
</dbReference>
<accession>A0A369C2M7</accession>
<keyword evidence="3 7" id="KW-0812">Transmembrane</keyword>
<evidence type="ECO:0000256" key="5">
    <source>
        <dbReference type="ARBA" id="ARBA00023136"/>
    </source>
</evidence>
<dbReference type="GO" id="GO:0016755">
    <property type="term" value="F:aminoacyltransferase activity"/>
    <property type="evidence" value="ECO:0007669"/>
    <property type="project" value="TreeGrafter"/>
</dbReference>
<feature type="transmembrane region" description="Helical" evidence="7">
    <location>
        <begin position="175"/>
        <end position="195"/>
    </location>
</feature>
<keyword evidence="2" id="KW-1003">Cell membrane</keyword>
<keyword evidence="4 7" id="KW-1133">Transmembrane helix</keyword>
<feature type="compositionally biased region" description="Low complexity" evidence="6">
    <location>
        <begin position="13"/>
        <end position="27"/>
    </location>
</feature>